<feature type="chain" id="PRO_5013042852" evidence="1">
    <location>
        <begin position="24"/>
        <end position="356"/>
    </location>
</feature>
<gene>
    <name evidence="2" type="ORF">SAMN02745172_03664</name>
</gene>
<dbReference type="Proteomes" id="UP000186406">
    <property type="component" value="Unassembled WGS sequence"/>
</dbReference>
<keyword evidence="1" id="KW-0732">Signal</keyword>
<dbReference type="EMBL" id="FRXO01000009">
    <property type="protein sequence ID" value="SHO67002.1"/>
    <property type="molecule type" value="Genomic_DNA"/>
</dbReference>
<reference evidence="2 3" key="1">
    <citation type="submission" date="2016-12" db="EMBL/GenBank/DDBJ databases">
        <authorList>
            <person name="Song W.-J."/>
            <person name="Kurnit D.M."/>
        </authorList>
    </citation>
    <scope>NUCLEOTIDE SEQUENCE [LARGE SCALE GENOMIC DNA]</scope>
    <source>
        <strain evidence="2 3">DSM 19599</strain>
    </source>
</reference>
<sequence length="356" mass="37341">MARHLRRSLLLTLAVLMAGSAGAARADDAENSRIADKIVACINAKRDAAPDAELRCDHLTDVAAPAETGDASSAPAAEPPSPAADAAVDNLFQSLECLKEKGEDAQLACMERLKADKAKAESGSSDAAPELSADPACWSDSVSLADKRSRHCFTAEVKTGPGSDLATLDHLVGLRVTCCDGLTPRFSEAMLPDDAPEGLVKRWTALMPDRSIFMIDGYDSAAAAQQAASFASALGHGSEVLALVERYQKAAAAMGDHAPPARADIDPGVIVTVEAGSLPIPGDRGKIKLYTRCFSMAVKRTYVLCNAYLPGTHAVATYLRRTKSVDDAVTSPPIQLLDALLAERIVQGNLPASPPP</sequence>
<evidence type="ECO:0000256" key="1">
    <source>
        <dbReference type="SAM" id="SignalP"/>
    </source>
</evidence>
<evidence type="ECO:0000313" key="2">
    <source>
        <dbReference type="EMBL" id="SHO67002.1"/>
    </source>
</evidence>
<dbReference type="RefSeq" id="WP_139282587.1">
    <property type="nucleotide sequence ID" value="NZ_FRXO01000009.1"/>
</dbReference>
<dbReference type="AlphaFoldDB" id="A0A1M7ZQB1"/>
<proteinExistence type="predicted"/>
<organism evidence="2 3">
    <name type="scientific">Pseudoxanthobacter soli DSM 19599</name>
    <dbReference type="NCBI Taxonomy" id="1123029"/>
    <lineage>
        <taxon>Bacteria</taxon>
        <taxon>Pseudomonadati</taxon>
        <taxon>Pseudomonadota</taxon>
        <taxon>Alphaproteobacteria</taxon>
        <taxon>Hyphomicrobiales</taxon>
        <taxon>Segnochrobactraceae</taxon>
        <taxon>Pseudoxanthobacter</taxon>
    </lineage>
</organism>
<name>A0A1M7ZQB1_9HYPH</name>
<keyword evidence="3" id="KW-1185">Reference proteome</keyword>
<evidence type="ECO:0000313" key="3">
    <source>
        <dbReference type="Proteomes" id="UP000186406"/>
    </source>
</evidence>
<dbReference type="OrthoDB" id="8428483at2"/>
<dbReference type="STRING" id="1123029.SAMN02745172_03664"/>
<accession>A0A1M7ZQB1</accession>
<feature type="signal peptide" evidence="1">
    <location>
        <begin position="1"/>
        <end position="23"/>
    </location>
</feature>
<protein>
    <submittedName>
        <fullName evidence="2">Uncharacterized protein</fullName>
    </submittedName>
</protein>